<dbReference type="AlphaFoldDB" id="A0A2K2CR55"/>
<evidence type="ECO:0000256" key="1">
    <source>
        <dbReference type="SAM" id="Phobius"/>
    </source>
</evidence>
<keyword evidence="1" id="KW-0812">Transmembrane</keyword>
<gene>
    <name evidence="3" type="primary">LOC104584672</name>
    <name evidence="2" type="ORF">BRADI_4g29691v3</name>
</gene>
<keyword evidence="1" id="KW-0472">Membrane</keyword>
<keyword evidence="4" id="KW-1185">Reference proteome</keyword>
<evidence type="ECO:0000313" key="4">
    <source>
        <dbReference type="Proteomes" id="UP000008810"/>
    </source>
</evidence>
<dbReference type="Gramene" id="PNT64516">
    <property type="protein sequence ID" value="PNT64516"/>
    <property type="gene ID" value="BRADI_4g29691v3"/>
</dbReference>
<keyword evidence="1" id="KW-1133">Transmembrane helix</keyword>
<reference evidence="3" key="3">
    <citation type="submission" date="2018-08" db="UniProtKB">
        <authorList>
            <consortium name="EnsemblPlants"/>
        </authorList>
    </citation>
    <scope>IDENTIFICATION</scope>
    <source>
        <strain evidence="3">cv. Bd21</strain>
    </source>
</reference>
<organism evidence="2">
    <name type="scientific">Brachypodium distachyon</name>
    <name type="common">Purple false brome</name>
    <name type="synonym">Trachynia distachya</name>
    <dbReference type="NCBI Taxonomy" id="15368"/>
    <lineage>
        <taxon>Eukaryota</taxon>
        <taxon>Viridiplantae</taxon>
        <taxon>Streptophyta</taxon>
        <taxon>Embryophyta</taxon>
        <taxon>Tracheophyta</taxon>
        <taxon>Spermatophyta</taxon>
        <taxon>Magnoliopsida</taxon>
        <taxon>Liliopsida</taxon>
        <taxon>Poales</taxon>
        <taxon>Poaceae</taxon>
        <taxon>BOP clade</taxon>
        <taxon>Pooideae</taxon>
        <taxon>Stipodae</taxon>
        <taxon>Brachypodieae</taxon>
        <taxon>Brachypodium</taxon>
    </lineage>
</organism>
<dbReference type="Proteomes" id="UP000008810">
    <property type="component" value="Chromosome 4"/>
</dbReference>
<dbReference type="GeneID" id="104584672"/>
<dbReference type="STRING" id="15368.A0A2K2CR55"/>
<evidence type="ECO:0000313" key="3">
    <source>
        <dbReference type="EnsemblPlants" id="PNT64516"/>
    </source>
</evidence>
<dbReference type="EnsemblPlants" id="PNT64516">
    <property type="protein sequence ID" value="PNT64516"/>
    <property type="gene ID" value="BRADI_4g29691v3"/>
</dbReference>
<evidence type="ECO:0000313" key="2">
    <source>
        <dbReference type="EMBL" id="PNT64516.1"/>
    </source>
</evidence>
<dbReference type="RefSeq" id="XP_024319320.1">
    <property type="nucleotide sequence ID" value="XM_024463552.1"/>
</dbReference>
<feature type="transmembrane region" description="Helical" evidence="1">
    <location>
        <begin position="138"/>
        <end position="167"/>
    </location>
</feature>
<sequence length="177" mass="18232">MGDDASEGAARAHYGVSEASSSSSLSTLPAVPCGFVNGGEPPLRPRRLLDETCAGASPWPLENAGRSLVAWTRGGGAVRALFVISVGSLALVPLTLLLIFAFFLMAAATAAIVVSIGISLAAAGALLAVMYVSALSVVVFVISVTTMATVIAITIATGWVAFFWTLWFSTKKCFGTF</sequence>
<dbReference type="OrthoDB" id="715846at2759"/>
<feature type="transmembrane region" description="Helical" evidence="1">
    <location>
        <begin position="80"/>
        <end position="104"/>
    </location>
</feature>
<proteinExistence type="predicted"/>
<reference evidence="2" key="2">
    <citation type="submission" date="2017-06" db="EMBL/GenBank/DDBJ databases">
        <title>WGS assembly of Brachypodium distachyon.</title>
        <authorList>
            <consortium name="The International Brachypodium Initiative"/>
            <person name="Lucas S."/>
            <person name="Harmon-Smith M."/>
            <person name="Lail K."/>
            <person name="Tice H."/>
            <person name="Grimwood J."/>
            <person name="Bruce D."/>
            <person name="Barry K."/>
            <person name="Shu S."/>
            <person name="Lindquist E."/>
            <person name="Wang M."/>
            <person name="Pitluck S."/>
            <person name="Vogel J.P."/>
            <person name="Garvin D.F."/>
            <person name="Mockler T.C."/>
            <person name="Schmutz J."/>
            <person name="Rokhsar D."/>
            <person name="Bevan M.W."/>
        </authorList>
    </citation>
    <scope>NUCLEOTIDE SEQUENCE</scope>
    <source>
        <strain evidence="2">Bd21</strain>
    </source>
</reference>
<dbReference type="EMBL" id="CM000883">
    <property type="protein sequence ID" value="PNT64516.1"/>
    <property type="molecule type" value="Genomic_DNA"/>
</dbReference>
<dbReference type="KEGG" id="bdi:104584672"/>
<protein>
    <submittedName>
        <fullName evidence="2 3">Uncharacterized protein</fullName>
    </submittedName>
</protein>
<feature type="transmembrane region" description="Helical" evidence="1">
    <location>
        <begin position="111"/>
        <end position="132"/>
    </location>
</feature>
<reference evidence="2 3" key="1">
    <citation type="journal article" date="2010" name="Nature">
        <title>Genome sequencing and analysis of the model grass Brachypodium distachyon.</title>
        <authorList>
            <consortium name="International Brachypodium Initiative"/>
        </authorList>
    </citation>
    <scope>NUCLEOTIDE SEQUENCE [LARGE SCALE GENOMIC DNA]</scope>
    <source>
        <strain evidence="2 3">Bd21</strain>
    </source>
</reference>
<dbReference type="PANTHER" id="PTHR35508">
    <property type="entry name" value="VOLTAGE-DEPENDENT L-TYPE CALCIUM CHANNEL SUBUNIT"/>
    <property type="match status" value="1"/>
</dbReference>
<name>A0A2K2CR55_BRADI</name>
<accession>A0A2K2CR55</accession>
<dbReference type="PANTHER" id="PTHR35508:SF2">
    <property type="entry name" value="OS09G0395000 PROTEIN"/>
    <property type="match status" value="1"/>
</dbReference>